<comment type="caution">
    <text evidence="1">The sequence shown here is derived from an EMBL/GenBank/DDBJ whole genome shotgun (WGS) entry which is preliminary data.</text>
</comment>
<reference evidence="1 2" key="1">
    <citation type="submission" date="2023-02" db="EMBL/GenBank/DDBJ databases">
        <title>LHISI_Scaffold_Assembly.</title>
        <authorList>
            <person name="Stuart O.P."/>
            <person name="Cleave R."/>
            <person name="Magrath M.J.L."/>
            <person name="Mikheyev A.S."/>
        </authorList>
    </citation>
    <scope>NUCLEOTIDE SEQUENCE [LARGE SCALE GENOMIC DNA]</scope>
    <source>
        <strain evidence="1">Daus_M_001</strain>
        <tissue evidence="1">Leg muscle</tissue>
    </source>
</reference>
<evidence type="ECO:0000313" key="1">
    <source>
        <dbReference type="EMBL" id="KAJ8869074.1"/>
    </source>
</evidence>
<keyword evidence="2" id="KW-1185">Reference proteome</keyword>
<protein>
    <submittedName>
        <fullName evidence="1">Uncharacterized protein</fullName>
    </submittedName>
</protein>
<dbReference type="EMBL" id="JARBHB010000014">
    <property type="protein sequence ID" value="KAJ8869074.1"/>
    <property type="molecule type" value="Genomic_DNA"/>
</dbReference>
<name>A0ABQ9G9H1_9NEOP</name>
<sequence length="114" mass="12936">MIDTCLYNGLKLAGFSTYTADYGIINFKYSLSYEPFHQLDLQRNKRGRPISLEISQILPKYRATAPINTAKRKDLLSLLPLIDSAYDGLYQSLATSERHACISPDLNSEEEDED</sequence>
<gene>
    <name evidence="1" type="ORF">PR048_030635</name>
</gene>
<evidence type="ECO:0000313" key="2">
    <source>
        <dbReference type="Proteomes" id="UP001159363"/>
    </source>
</evidence>
<dbReference type="Proteomes" id="UP001159363">
    <property type="component" value="Chromosome 13"/>
</dbReference>
<organism evidence="1 2">
    <name type="scientific">Dryococelus australis</name>
    <dbReference type="NCBI Taxonomy" id="614101"/>
    <lineage>
        <taxon>Eukaryota</taxon>
        <taxon>Metazoa</taxon>
        <taxon>Ecdysozoa</taxon>
        <taxon>Arthropoda</taxon>
        <taxon>Hexapoda</taxon>
        <taxon>Insecta</taxon>
        <taxon>Pterygota</taxon>
        <taxon>Neoptera</taxon>
        <taxon>Polyneoptera</taxon>
        <taxon>Phasmatodea</taxon>
        <taxon>Verophasmatodea</taxon>
        <taxon>Anareolatae</taxon>
        <taxon>Phasmatidae</taxon>
        <taxon>Eurycanthinae</taxon>
        <taxon>Dryococelus</taxon>
    </lineage>
</organism>
<accession>A0ABQ9G9H1</accession>
<proteinExistence type="predicted"/>